<reference evidence="4 5" key="1">
    <citation type="journal article" date="2016" name="Nat. Commun.">
        <title>Thousands of microbial genomes shed light on interconnected biogeochemical processes in an aquifer system.</title>
        <authorList>
            <person name="Anantharaman K."/>
            <person name="Brown C.T."/>
            <person name="Hug L.A."/>
            <person name="Sharon I."/>
            <person name="Castelle C.J."/>
            <person name="Probst A.J."/>
            <person name="Thomas B.C."/>
            <person name="Singh A."/>
            <person name="Wilkins M.J."/>
            <person name="Karaoz U."/>
            <person name="Brodie E.L."/>
            <person name="Williams K.H."/>
            <person name="Hubbard S.S."/>
            <person name="Banfield J.F."/>
        </authorList>
    </citation>
    <scope>NUCLEOTIDE SEQUENCE [LARGE SCALE GENOMIC DNA]</scope>
</reference>
<comment type="caution">
    <text evidence="4">The sequence shown here is derived from an EMBL/GenBank/DDBJ whole genome shotgun (WGS) entry which is preliminary data.</text>
</comment>
<dbReference type="InterPro" id="IPR029039">
    <property type="entry name" value="Flavoprotein-like_sf"/>
</dbReference>
<dbReference type="Proteomes" id="UP000177682">
    <property type="component" value="Unassembled WGS sequence"/>
</dbReference>
<dbReference type="PANTHER" id="PTHR43278:SF2">
    <property type="entry name" value="IRON-SULFUR FLAVOPROTEIN"/>
    <property type="match status" value="1"/>
</dbReference>
<evidence type="ECO:0000256" key="2">
    <source>
        <dbReference type="ARBA" id="ARBA00022643"/>
    </source>
</evidence>
<sequence>MKPLILGINGSPNQNGRVEQYLKLVLKEIGIAGGTTRLLNLRKYKILPHRGALNAKSYLEKSQDDMAELVKQILRADGVIFATPTHWFHVSSLMKLFIDRLTSLEHYNFLLEGKTAGVITYGPQGGALNSAMNLLMILNQWGMSVPPYGTLFDEGRQDKWFARDLKLLAKNILTQIKISRQTNWGYKGAKYKYRPTELI</sequence>
<name>A0A1F5PK68_9BACT</name>
<dbReference type="Gene3D" id="3.40.50.360">
    <property type="match status" value="1"/>
</dbReference>
<dbReference type="Pfam" id="PF03358">
    <property type="entry name" value="FMN_red"/>
    <property type="match status" value="1"/>
</dbReference>
<dbReference type="EMBL" id="MFEY01000007">
    <property type="protein sequence ID" value="OGE90338.1"/>
    <property type="molecule type" value="Genomic_DNA"/>
</dbReference>
<dbReference type="InterPro" id="IPR005025">
    <property type="entry name" value="FMN_Rdtase-like_dom"/>
</dbReference>
<accession>A0A1F5PK68</accession>
<organism evidence="4 5">
    <name type="scientific">Candidatus Doudnabacteria bacterium RIFCSPHIGHO2_12_FULL_48_16</name>
    <dbReference type="NCBI Taxonomy" id="1817838"/>
    <lineage>
        <taxon>Bacteria</taxon>
        <taxon>Candidatus Doudnaibacteriota</taxon>
    </lineage>
</organism>
<feature type="domain" description="NADPH-dependent FMN reductase-like" evidence="3">
    <location>
        <begin position="5"/>
        <end position="151"/>
    </location>
</feature>
<evidence type="ECO:0000259" key="3">
    <source>
        <dbReference type="Pfam" id="PF03358"/>
    </source>
</evidence>
<keyword evidence="1" id="KW-0285">Flavoprotein</keyword>
<evidence type="ECO:0000313" key="5">
    <source>
        <dbReference type="Proteomes" id="UP000177682"/>
    </source>
</evidence>
<gene>
    <name evidence="4" type="ORF">A3E29_04600</name>
</gene>
<dbReference type="AlphaFoldDB" id="A0A1F5PK68"/>
<evidence type="ECO:0000313" key="4">
    <source>
        <dbReference type="EMBL" id="OGE90338.1"/>
    </source>
</evidence>
<keyword evidence="2" id="KW-0288">FMN</keyword>
<protein>
    <recommendedName>
        <fullName evidence="3">NADPH-dependent FMN reductase-like domain-containing protein</fullName>
    </recommendedName>
</protein>
<dbReference type="InterPro" id="IPR051796">
    <property type="entry name" value="ISF_SsuE-like"/>
</dbReference>
<dbReference type="GO" id="GO:0016491">
    <property type="term" value="F:oxidoreductase activity"/>
    <property type="evidence" value="ECO:0007669"/>
    <property type="project" value="InterPro"/>
</dbReference>
<proteinExistence type="predicted"/>
<dbReference type="SUPFAM" id="SSF52218">
    <property type="entry name" value="Flavoproteins"/>
    <property type="match status" value="1"/>
</dbReference>
<dbReference type="PANTHER" id="PTHR43278">
    <property type="entry name" value="NAD(P)H-DEPENDENT FMN-CONTAINING OXIDOREDUCTASE YWQN-RELATED"/>
    <property type="match status" value="1"/>
</dbReference>
<evidence type="ECO:0000256" key="1">
    <source>
        <dbReference type="ARBA" id="ARBA00022630"/>
    </source>
</evidence>